<dbReference type="PANTHER" id="PTHR42928">
    <property type="entry name" value="TRICARBOXYLATE-BINDING PROTEIN"/>
    <property type="match status" value="1"/>
</dbReference>
<dbReference type="InterPro" id="IPR042100">
    <property type="entry name" value="Bug_dom1"/>
</dbReference>
<evidence type="ECO:0000313" key="3">
    <source>
        <dbReference type="EMBL" id="OZI60421.1"/>
    </source>
</evidence>
<evidence type="ECO:0000256" key="1">
    <source>
        <dbReference type="ARBA" id="ARBA00006987"/>
    </source>
</evidence>
<dbReference type="Proteomes" id="UP000215767">
    <property type="component" value="Unassembled WGS sequence"/>
</dbReference>
<accession>A0A261UFP0</accession>
<evidence type="ECO:0000313" key="4">
    <source>
        <dbReference type="Proteomes" id="UP000215767"/>
    </source>
</evidence>
<dbReference type="Pfam" id="PF03401">
    <property type="entry name" value="TctC"/>
    <property type="match status" value="1"/>
</dbReference>
<comment type="similarity">
    <text evidence="1">Belongs to the UPF0065 (bug) family.</text>
</comment>
<evidence type="ECO:0000256" key="2">
    <source>
        <dbReference type="SAM" id="SignalP"/>
    </source>
</evidence>
<keyword evidence="2" id="KW-0732">Signal</keyword>
<reference evidence="4" key="1">
    <citation type="submission" date="2017-05" db="EMBL/GenBank/DDBJ databases">
        <title>Complete and WGS of Bordetella genogroups.</title>
        <authorList>
            <person name="Spilker T."/>
            <person name="Lipuma J."/>
        </authorList>
    </citation>
    <scope>NUCLEOTIDE SEQUENCE [LARGE SCALE GENOMIC DNA]</scope>
    <source>
        <strain evidence="4">AU8856</strain>
    </source>
</reference>
<name>A0A261UFP0_9BORD</name>
<dbReference type="OrthoDB" id="8678390at2"/>
<dbReference type="PIRSF" id="PIRSF017082">
    <property type="entry name" value="YflP"/>
    <property type="match status" value="1"/>
</dbReference>
<keyword evidence="4" id="KW-1185">Reference proteome</keyword>
<proteinExistence type="inferred from homology"/>
<sequence>METPNVFKPRFLSLRRWLLAAAALLPALAGAQGFPDKPIRLIVPFAPGGGTDSIARDMARTLGEKLGQAIVVENRGGGGGSIGANVVAHAAPDGYTLLFATSTFVTNAAAEGTTLYDVETSFQPIALIGRGPLLVVANKDVPVDSIAQLRDLALKKPNTINFCSAGNGSINHMSGELFKQRAGVQMTHVPYKGSGPATLDLLAGRVQVFFATVPTILPQVKDHRVKLLAVTSKTRSPLFPDTPTMAEAGIADFDVSTWWGVLAPAGTPADVVNKLNTAVNEAAAATLVRQRLTDEGAQSFKGTPADFAGVLHSELALWKGVVKQSGMKLD</sequence>
<dbReference type="CDD" id="cd13578">
    <property type="entry name" value="PBP2_Bug27"/>
    <property type="match status" value="1"/>
</dbReference>
<dbReference type="AlphaFoldDB" id="A0A261UFP0"/>
<dbReference type="PANTHER" id="PTHR42928:SF5">
    <property type="entry name" value="BLR1237 PROTEIN"/>
    <property type="match status" value="1"/>
</dbReference>
<gene>
    <name evidence="3" type="ORF">CAL28_13415</name>
</gene>
<feature type="signal peptide" evidence="2">
    <location>
        <begin position="1"/>
        <end position="31"/>
    </location>
</feature>
<dbReference type="SUPFAM" id="SSF53850">
    <property type="entry name" value="Periplasmic binding protein-like II"/>
    <property type="match status" value="1"/>
</dbReference>
<comment type="caution">
    <text evidence="3">The sequence shown here is derived from an EMBL/GenBank/DDBJ whole genome shotgun (WGS) entry which is preliminary data.</text>
</comment>
<protein>
    <submittedName>
        <fullName evidence="3">Fis family transcriptional regulator</fullName>
    </submittedName>
</protein>
<dbReference type="EMBL" id="NEVS01000004">
    <property type="protein sequence ID" value="OZI60421.1"/>
    <property type="molecule type" value="Genomic_DNA"/>
</dbReference>
<dbReference type="Gene3D" id="3.40.190.150">
    <property type="entry name" value="Bordetella uptake gene, domain 1"/>
    <property type="match status" value="1"/>
</dbReference>
<dbReference type="InterPro" id="IPR005064">
    <property type="entry name" value="BUG"/>
</dbReference>
<feature type="chain" id="PRO_5013238186" evidence="2">
    <location>
        <begin position="32"/>
        <end position="330"/>
    </location>
</feature>
<dbReference type="Gene3D" id="3.40.190.10">
    <property type="entry name" value="Periplasmic binding protein-like II"/>
    <property type="match status" value="1"/>
</dbReference>
<organism evidence="3 4">
    <name type="scientific">Bordetella genomosp. 11</name>
    <dbReference type="NCBI Taxonomy" id="1416808"/>
    <lineage>
        <taxon>Bacteria</taxon>
        <taxon>Pseudomonadati</taxon>
        <taxon>Pseudomonadota</taxon>
        <taxon>Betaproteobacteria</taxon>
        <taxon>Burkholderiales</taxon>
        <taxon>Alcaligenaceae</taxon>
        <taxon>Bordetella</taxon>
    </lineage>
</organism>